<protein>
    <submittedName>
        <fullName evidence="4">Chemotaxis protein CheC, inhibitor of MCP methylation</fullName>
    </submittedName>
</protein>
<dbReference type="GO" id="GO:0016787">
    <property type="term" value="F:hydrolase activity"/>
    <property type="evidence" value="ECO:0007669"/>
    <property type="project" value="UniProtKB-KW"/>
</dbReference>
<dbReference type="Gene3D" id="3.40.1550.10">
    <property type="entry name" value="CheC-like"/>
    <property type="match status" value="1"/>
</dbReference>
<dbReference type="Proteomes" id="UP000663525">
    <property type="component" value="Chromosome"/>
</dbReference>
<evidence type="ECO:0000256" key="1">
    <source>
        <dbReference type="ARBA" id="ARBA00022500"/>
    </source>
</evidence>
<accession>A0A897MZT7</accession>
<dbReference type="PANTHER" id="PTHR43693:SF1">
    <property type="entry name" value="PROTEIN PHOSPHATASE CHEZ"/>
    <property type="match status" value="1"/>
</dbReference>
<dbReference type="AlphaFoldDB" id="A0A897MZT7"/>
<organism evidence="4 5">
    <name type="scientific">Halapricum desulfuricans</name>
    <dbReference type="NCBI Taxonomy" id="2841257"/>
    <lineage>
        <taxon>Archaea</taxon>
        <taxon>Methanobacteriati</taxon>
        <taxon>Methanobacteriota</taxon>
        <taxon>Stenosarchaea group</taxon>
        <taxon>Halobacteria</taxon>
        <taxon>Halobacteriales</taxon>
        <taxon>Haloarculaceae</taxon>
        <taxon>Halapricum</taxon>
    </lineage>
</organism>
<proteinExistence type="predicted"/>
<reference evidence="4" key="1">
    <citation type="submission" date="2020-11" db="EMBL/GenBank/DDBJ databases">
        <title>Carbohydrate-dependent, anaerobic sulfur respiration: A novel catabolism in halophilic archaea.</title>
        <authorList>
            <person name="Sorokin D.Y."/>
            <person name="Messina E."/>
            <person name="Smedile F."/>
            <person name="La Cono V."/>
            <person name="Hallsworth J.E."/>
            <person name="Yakimov M.M."/>
        </authorList>
    </citation>
    <scope>NUCLEOTIDE SEQUENCE</scope>
    <source>
        <strain evidence="4">HSR12-1</strain>
    </source>
</reference>
<name>A0A897MZT7_9EURY</name>
<sequence length="219" mass="23856">MTDMSLQVDVRKLDLFNKMAKEGSETVADHLSQLAGIDAGIEVSKINFLDIEDVKTHLGSQKQVGIFVELVDSPHGYVLFLLEPRDSKQLVGQMVGGMGGDEPADGLFTDMERSAMQEIGNIMTSGYIDGWANVLDTTIDISTPSFAYGPASDIVDEMGGWPQEDIAFVVDSDIVAESTDVELTAYTFPRLRELVDLIQDIDLDTDVQADTTASTDIVE</sequence>
<dbReference type="InterPro" id="IPR050992">
    <property type="entry name" value="CheZ_family_phosphatases"/>
</dbReference>
<dbReference type="InterPro" id="IPR007597">
    <property type="entry name" value="CheC"/>
</dbReference>
<dbReference type="SUPFAM" id="SSF103039">
    <property type="entry name" value="CheC-like"/>
    <property type="match status" value="1"/>
</dbReference>
<dbReference type="CDD" id="cd17911">
    <property type="entry name" value="CheC_ClassIII"/>
    <property type="match status" value="1"/>
</dbReference>
<evidence type="ECO:0000313" key="4">
    <source>
        <dbReference type="EMBL" id="QSG05518.1"/>
    </source>
</evidence>
<evidence type="ECO:0000259" key="3">
    <source>
        <dbReference type="Pfam" id="PF04509"/>
    </source>
</evidence>
<feature type="domain" description="CheC-like protein" evidence="3">
    <location>
        <begin position="111"/>
        <end position="146"/>
    </location>
</feature>
<dbReference type="Pfam" id="PF04509">
    <property type="entry name" value="CheC"/>
    <property type="match status" value="1"/>
</dbReference>
<dbReference type="EMBL" id="CP064787">
    <property type="protein sequence ID" value="QSG05518.1"/>
    <property type="molecule type" value="Genomic_DNA"/>
</dbReference>
<dbReference type="GO" id="GO:0006935">
    <property type="term" value="P:chemotaxis"/>
    <property type="evidence" value="ECO:0007669"/>
    <property type="project" value="UniProtKB-KW"/>
</dbReference>
<keyword evidence="1" id="KW-0145">Chemotaxis</keyword>
<evidence type="ECO:0000313" key="5">
    <source>
        <dbReference type="Proteomes" id="UP000663525"/>
    </source>
</evidence>
<gene>
    <name evidence="4" type="primary">cheC2</name>
    <name evidence="4" type="ORF">HSR121_1171</name>
</gene>
<keyword evidence="2" id="KW-0378">Hydrolase</keyword>
<dbReference type="PANTHER" id="PTHR43693">
    <property type="entry name" value="PROTEIN PHOSPHATASE CHEZ"/>
    <property type="match status" value="1"/>
</dbReference>
<evidence type="ECO:0000256" key="2">
    <source>
        <dbReference type="ARBA" id="ARBA00022801"/>
    </source>
</evidence>
<dbReference type="InterPro" id="IPR028976">
    <property type="entry name" value="CheC-like_sf"/>
</dbReference>